<reference evidence="3" key="1">
    <citation type="submission" date="2022-04" db="EMBL/GenBank/DDBJ databases">
        <title>Carnegiea gigantea Genome sequencing and assembly v2.</title>
        <authorList>
            <person name="Copetti D."/>
            <person name="Sanderson M.J."/>
            <person name="Burquez A."/>
            <person name="Wojciechowski M.F."/>
        </authorList>
    </citation>
    <scope>NUCLEOTIDE SEQUENCE</scope>
    <source>
        <strain evidence="3">SGP5-SGP5p</strain>
        <tissue evidence="3">Aerial part</tissue>
    </source>
</reference>
<evidence type="ECO:0000256" key="1">
    <source>
        <dbReference type="PROSITE-ProRule" id="PRU00339"/>
    </source>
</evidence>
<feature type="compositionally biased region" description="Low complexity" evidence="2">
    <location>
        <begin position="259"/>
        <end position="283"/>
    </location>
</feature>
<dbReference type="Pfam" id="PF14559">
    <property type="entry name" value="TPR_19"/>
    <property type="match status" value="1"/>
</dbReference>
<organism evidence="3 4">
    <name type="scientific">Carnegiea gigantea</name>
    <dbReference type="NCBI Taxonomy" id="171969"/>
    <lineage>
        <taxon>Eukaryota</taxon>
        <taxon>Viridiplantae</taxon>
        <taxon>Streptophyta</taxon>
        <taxon>Embryophyta</taxon>
        <taxon>Tracheophyta</taxon>
        <taxon>Spermatophyta</taxon>
        <taxon>Magnoliopsida</taxon>
        <taxon>eudicotyledons</taxon>
        <taxon>Gunneridae</taxon>
        <taxon>Pentapetalae</taxon>
        <taxon>Caryophyllales</taxon>
        <taxon>Cactineae</taxon>
        <taxon>Cactaceae</taxon>
        <taxon>Cactoideae</taxon>
        <taxon>Echinocereeae</taxon>
        <taxon>Carnegiea</taxon>
    </lineage>
</organism>
<name>A0A9Q1QD95_9CARY</name>
<dbReference type="SMART" id="SM00386">
    <property type="entry name" value="HAT"/>
    <property type="match status" value="2"/>
</dbReference>
<evidence type="ECO:0000313" key="3">
    <source>
        <dbReference type="EMBL" id="KAJ8437922.1"/>
    </source>
</evidence>
<feature type="region of interest" description="Disordered" evidence="2">
    <location>
        <begin position="246"/>
        <end position="315"/>
    </location>
</feature>
<dbReference type="PANTHER" id="PTHR26312">
    <property type="entry name" value="TETRATRICOPEPTIDE REPEAT PROTEIN 5"/>
    <property type="match status" value="1"/>
</dbReference>
<dbReference type="PANTHER" id="PTHR26312:SF132">
    <property type="entry name" value="OS01G0855200 PROTEIN"/>
    <property type="match status" value="1"/>
</dbReference>
<comment type="caution">
    <text evidence="3">The sequence shown here is derived from an EMBL/GenBank/DDBJ whole genome shotgun (WGS) entry which is preliminary data.</text>
</comment>
<protein>
    <submittedName>
        <fullName evidence="3">Uncharacterized protein</fullName>
    </submittedName>
</protein>
<feature type="repeat" description="TPR" evidence="1">
    <location>
        <begin position="402"/>
        <end position="435"/>
    </location>
</feature>
<sequence length="501" mass="56085">MMVKVVATPCLQWSQPSIPHSPHPSSKRAVNDVVSVCRNQFLGTTSSRLLRSHSAEFNTPRRSSHSNFRTACSASFDELSDAEFSREIHEFARRLQFPGVEDSSSMESKWPEIQPEPLDLSASVEMRANSVDLPVSMRMIKRKKKQWEEEFINGVGESAYCSLKKAFSSMVFIIRELHTFALQMRELLFYEDMQGILERVRREIHASFVWLFQQVFSHTPALMVHLMILLANFAVHSMSSSAAIAASAPPPAVEERETSTSGNSESSSIVKSCSASSSKTSTSAGGGNGSGSKTRPAPTGAEGDGSNTRPENLHRLISPETVLHPPLTKPEEEVMALWNSMVEEASRMQGEGRDEALLDHEMMQRFVSPVMAKMDTGEDHEEYHRTELIYQTALSQDPNNVLLLTNYAQFLYAVAHDYDRAEEYFKRAIRVEPKDAEAHSKYGNFLWQVKDDLWAAEETFLEAISADPSNSFYAANYAHFLWSTGGEDTCFPLDDGETIEG</sequence>
<dbReference type="GO" id="GO:0006396">
    <property type="term" value="P:RNA processing"/>
    <property type="evidence" value="ECO:0007669"/>
    <property type="project" value="InterPro"/>
</dbReference>
<gene>
    <name evidence="3" type="ORF">Cgig2_031438</name>
</gene>
<accession>A0A9Q1QD95</accession>
<dbReference type="AlphaFoldDB" id="A0A9Q1QD95"/>
<dbReference type="EMBL" id="JAKOGI010000275">
    <property type="protein sequence ID" value="KAJ8437922.1"/>
    <property type="molecule type" value="Genomic_DNA"/>
</dbReference>
<dbReference type="InterPro" id="IPR019734">
    <property type="entry name" value="TPR_rpt"/>
</dbReference>
<proteinExistence type="predicted"/>
<evidence type="ECO:0000313" key="4">
    <source>
        <dbReference type="Proteomes" id="UP001153076"/>
    </source>
</evidence>
<dbReference type="Gene3D" id="1.25.40.10">
    <property type="entry name" value="Tetratricopeptide repeat domain"/>
    <property type="match status" value="1"/>
</dbReference>
<keyword evidence="1" id="KW-0802">TPR repeat</keyword>
<dbReference type="InterPro" id="IPR003107">
    <property type="entry name" value="HAT"/>
</dbReference>
<dbReference type="Proteomes" id="UP001153076">
    <property type="component" value="Unassembled WGS sequence"/>
</dbReference>
<keyword evidence="4" id="KW-1185">Reference proteome</keyword>
<evidence type="ECO:0000256" key="2">
    <source>
        <dbReference type="SAM" id="MobiDB-lite"/>
    </source>
</evidence>
<dbReference type="OrthoDB" id="1924189at2759"/>
<dbReference type="SUPFAM" id="SSF48452">
    <property type="entry name" value="TPR-like"/>
    <property type="match status" value="1"/>
</dbReference>
<dbReference type="InterPro" id="IPR011990">
    <property type="entry name" value="TPR-like_helical_dom_sf"/>
</dbReference>
<dbReference type="PROSITE" id="PS50005">
    <property type="entry name" value="TPR"/>
    <property type="match status" value="1"/>
</dbReference>